<organism evidence="1 2">
    <name type="scientific">Caerostris darwini</name>
    <dbReference type="NCBI Taxonomy" id="1538125"/>
    <lineage>
        <taxon>Eukaryota</taxon>
        <taxon>Metazoa</taxon>
        <taxon>Ecdysozoa</taxon>
        <taxon>Arthropoda</taxon>
        <taxon>Chelicerata</taxon>
        <taxon>Arachnida</taxon>
        <taxon>Araneae</taxon>
        <taxon>Araneomorphae</taxon>
        <taxon>Entelegynae</taxon>
        <taxon>Araneoidea</taxon>
        <taxon>Araneidae</taxon>
        <taxon>Caerostris</taxon>
    </lineage>
</organism>
<comment type="caution">
    <text evidence="1">The sequence shown here is derived from an EMBL/GenBank/DDBJ whole genome shotgun (WGS) entry which is preliminary data.</text>
</comment>
<keyword evidence="2" id="KW-1185">Reference proteome</keyword>
<protein>
    <submittedName>
        <fullName evidence="1">Uncharacterized protein</fullName>
    </submittedName>
</protein>
<evidence type="ECO:0000313" key="1">
    <source>
        <dbReference type="EMBL" id="GIY31666.1"/>
    </source>
</evidence>
<accession>A0AAV4SEP7</accession>
<reference evidence="1 2" key="1">
    <citation type="submission" date="2021-06" db="EMBL/GenBank/DDBJ databases">
        <title>Caerostris darwini draft genome.</title>
        <authorList>
            <person name="Kono N."/>
            <person name="Arakawa K."/>
        </authorList>
    </citation>
    <scope>NUCLEOTIDE SEQUENCE [LARGE SCALE GENOMIC DNA]</scope>
</reference>
<name>A0AAV4SEP7_9ARAC</name>
<gene>
    <name evidence="1" type="ORF">CDAR_212421</name>
</gene>
<dbReference type="Proteomes" id="UP001054837">
    <property type="component" value="Unassembled WGS sequence"/>
</dbReference>
<evidence type="ECO:0000313" key="2">
    <source>
        <dbReference type="Proteomes" id="UP001054837"/>
    </source>
</evidence>
<dbReference type="AlphaFoldDB" id="A0AAV4SEP7"/>
<proteinExistence type="predicted"/>
<dbReference type="EMBL" id="BPLQ01007707">
    <property type="protein sequence ID" value="GIY31666.1"/>
    <property type="molecule type" value="Genomic_DNA"/>
</dbReference>
<sequence>MSVPKGGRGGWGCIRKPSLAVGRGVATRGWWRKAEQYGKEEKHPGISHIYDNGISILSLAYGINSNETLSNAYTLLTRPSPLHPHEEKRPPLFCMHMSECRNALPILGSGGAHQDSLKTKGGGGIGMGFKSLCRTHRVKRRSLHPFLSFTSHFRILPPSTFPPTFPSYPRFIHILGFFHSLHRYFQPYFYAPSPRILPPFPLSVITRRGY</sequence>